<protein>
    <submittedName>
        <fullName evidence="1">Uncharacterized protein</fullName>
    </submittedName>
</protein>
<gene>
    <name evidence="1" type="ORF">PGQ11_014405</name>
</gene>
<accession>A0ABR2HSA7</accession>
<evidence type="ECO:0000313" key="2">
    <source>
        <dbReference type="Proteomes" id="UP001390339"/>
    </source>
</evidence>
<proteinExistence type="predicted"/>
<organism evidence="1 2">
    <name type="scientific">Apiospora arundinis</name>
    <dbReference type="NCBI Taxonomy" id="335852"/>
    <lineage>
        <taxon>Eukaryota</taxon>
        <taxon>Fungi</taxon>
        <taxon>Dikarya</taxon>
        <taxon>Ascomycota</taxon>
        <taxon>Pezizomycotina</taxon>
        <taxon>Sordariomycetes</taxon>
        <taxon>Xylariomycetidae</taxon>
        <taxon>Amphisphaeriales</taxon>
        <taxon>Apiosporaceae</taxon>
        <taxon>Apiospora</taxon>
    </lineage>
</organism>
<comment type="caution">
    <text evidence="1">The sequence shown here is derived from an EMBL/GenBank/DDBJ whole genome shotgun (WGS) entry which is preliminary data.</text>
</comment>
<name>A0ABR2HSA7_9PEZI</name>
<sequence>MYIMSGTSANLHGARPSGFQGLCAFLRSCVCALCSSSRPHDDEETSSAPMPEKKYVHVPQHAAAGFLRTSTSRQMRINNEVLV</sequence>
<reference evidence="1 2" key="1">
    <citation type="journal article" date="2024" name="IMA Fungus">
        <title>Apiospora arundinis, a panoply of carbohydrate-active enzymes and secondary metabolites.</title>
        <authorList>
            <person name="Sorensen T."/>
            <person name="Petersen C."/>
            <person name="Muurmann A.T."/>
            <person name="Christiansen J.V."/>
            <person name="Brundto M.L."/>
            <person name="Overgaard C.K."/>
            <person name="Boysen A.T."/>
            <person name="Wollenberg R.D."/>
            <person name="Larsen T.O."/>
            <person name="Sorensen J.L."/>
            <person name="Nielsen K.L."/>
            <person name="Sondergaard T.E."/>
        </authorList>
    </citation>
    <scope>NUCLEOTIDE SEQUENCE [LARGE SCALE GENOMIC DNA]</scope>
    <source>
        <strain evidence="1 2">AAU 773</strain>
    </source>
</reference>
<evidence type="ECO:0000313" key="1">
    <source>
        <dbReference type="EMBL" id="KAK8851926.1"/>
    </source>
</evidence>
<dbReference type="Proteomes" id="UP001390339">
    <property type="component" value="Unassembled WGS sequence"/>
</dbReference>
<dbReference type="EMBL" id="JAPCWZ010000009">
    <property type="protein sequence ID" value="KAK8851926.1"/>
    <property type="molecule type" value="Genomic_DNA"/>
</dbReference>
<keyword evidence="2" id="KW-1185">Reference proteome</keyword>